<dbReference type="EMBL" id="CM042035">
    <property type="protein sequence ID" value="KAI3755697.1"/>
    <property type="molecule type" value="Genomic_DNA"/>
</dbReference>
<reference evidence="2" key="1">
    <citation type="journal article" date="2022" name="Mol. Ecol. Resour.">
        <title>The genomes of chicory, endive, great burdock and yacon provide insights into Asteraceae palaeo-polyploidization history and plant inulin production.</title>
        <authorList>
            <person name="Fan W."/>
            <person name="Wang S."/>
            <person name="Wang H."/>
            <person name="Wang A."/>
            <person name="Jiang F."/>
            <person name="Liu H."/>
            <person name="Zhao H."/>
            <person name="Xu D."/>
            <person name="Zhang Y."/>
        </authorList>
    </citation>
    <scope>NUCLEOTIDE SEQUENCE [LARGE SCALE GENOMIC DNA]</scope>
    <source>
        <strain evidence="2">cv. Yunnan</strain>
    </source>
</reference>
<reference evidence="1 2" key="2">
    <citation type="journal article" date="2022" name="Mol. Ecol. Resour.">
        <title>The genomes of chicory, endive, great burdock and yacon provide insights into Asteraceae paleo-polyploidization history and plant inulin production.</title>
        <authorList>
            <person name="Fan W."/>
            <person name="Wang S."/>
            <person name="Wang H."/>
            <person name="Wang A."/>
            <person name="Jiang F."/>
            <person name="Liu H."/>
            <person name="Zhao H."/>
            <person name="Xu D."/>
            <person name="Zhang Y."/>
        </authorList>
    </citation>
    <scope>NUCLEOTIDE SEQUENCE [LARGE SCALE GENOMIC DNA]</scope>
    <source>
        <strain evidence="2">cv. Yunnan</strain>
        <tissue evidence="1">Leaves</tissue>
    </source>
</reference>
<gene>
    <name evidence="1" type="ORF">L1987_55503</name>
</gene>
<proteinExistence type="predicted"/>
<sequence length="163" mass="17612">MCRIRSSVTRGKMYGSGLNLSPGRGQQATPRKVLLGSRTTSVAGTQSEISSGAVMGYANADPMLAAPYRPPSPRSKFLLSTLGMLSGVLGSTRFGFSSAEALHEALKRWEDVLENKGDRVREVVVGTVDKLREAVVFNLVGVLRRLRRPSYIEISESGDVCLP</sequence>
<protein>
    <submittedName>
        <fullName evidence="1">Uncharacterized protein</fullName>
    </submittedName>
</protein>
<keyword evidence="2" id="KW-1185">Reference proteome</keyword>
<name>A0ACB9EB61_9ASTR</name>
<evidence type="ECO:0000313" key="2">
    <source>
        <dbReference type="Proteomes" id="UP001056120"/>
    </source>
</evidence>
<dbReference type="Proteomes" id="UP001056120">
    <property type="component" value="Linkage Group LG18"/>
</dbReference>
<accession>A0ACB9EB61</accession>
<comment type="caution">
    <text evidence="1">The sequence shown here is derived from an EMBL/GenBank/DDBJ whole genome shotgun (WGS) entry which is preliminary data.</text>
</comment>
<evidence type="ECO:0000313" key="1">
    <source>
        <dbReference type="EMBL" id="KAI3755697.1"/>
    </source>
</evidence>
<organism evidence="1 2">
    <name type="scientific">Smallanthus sonchifolius</name>
    <dbReference type="NCBI Taxonomy" id="185202"/>
    <lineage>
        <taxon>Eukaryota</taxon>
        <taxon>Viridiplantae</taxon>
        <taxon>Streptophyta</taxon>
        <taxon>Embryophyta</taxon>
        <taxon>Tracheophyta</taxon>
        <taxon>Spermatophyta</taxon>
        <taxon>Magnoliopsida</taxon>
        <taxon>eudicotyledons</taxon>
        <taxon>Gunneridae</taxon>
        <taxon>Pentapetalae</taxon>
        <taxon>asterids</taxon>
        <taxon>campanulids</taxon>
        <taxon>Asterales</taxon>
        <taxon>Asteraceae</taxon>
        <taxon>Asteroideae</taxon>
        <taxon>Heliantheae alliance</taxon>
        <taxon>Millerieae</taxon>
        <taxon>Smallanthus</taxon>
    </lineage>
</organism>